<name>A0A5D2PGJ9_GOSTO</name>
<protein>
    <submittedName>
        <fullName evidence="1">Uncharacterized protein</fullName>
    </submittedName>
</protein>
<proteinExistence type="predicted"/>
<dbReference type="EMBL" id="CM017617">
    <property type="protein sequence ID" value="TYI15063.1"/>
    <property type="molecule type" value="Genomic_DNA"/>
</dbReference>
<dbReference type="AlphaFoldDB" id="A0A5D2PGJ9"/>
<gene>
    <name evidence="1" type="ORF">ES332_A08G162100v1</name>
</gene>
<sequence length="76" mass="8391">MADSQDSVDVEAYGEETTLGEVEVVHEDPSWKASPRVLIQHLPEASGVSRLLTFFLGLGFRDLGYSIGFRIYAIGF</sequence>
<dbReference type="Proteomes" id="UP000322667">
    <property type="component" value="Chromosome A08"/>
</dbReference>
<organism evidence="1 2">
    <name type="scientific">Gossypium tomentosum</name>
    <name type="common">Hawaiian cotton</name>
    <name type="synonym">Gossypium sandvicense</name>
    <dbReference type="NCBI Taxonomy" id="34277"/>
    <lineage>
        <taxon>Eukaryota</taxon>
        <taxon>Viridiplantae</taxon>
        <taxon>Streptophyta</taxon>
        <taxon>Embryophyta</taxon>
        <taxon>Tracheophyta</taxon>
        <taxon>Spermatophyta</taxon>
        <taxon>Magnoliopsida</taxon>
        <taxon>eudicotyledons</taxon>
        <taxon>Gunneridae</taxon>
        <taxon>Pentapetalae</taxon>
        <taxon>rosids</taxon>
        <taxon>malvids</taxon>
        <taxon>Malvales</taxon>
        <taxon>Malvaceae</taxon>
        <taxon>Malvoideae</taxon>
        <taxon>Gossypium</taxon>
    </lineage>
</organism>
<evidence type="ECO:0000313" key="1">
    <source>
        <dbReference type="EMBL" id="TYI15063.1"/>
    </source>
</evidence>
<reference evidence="1 2" key="1">
    <citation type="submission" date="2019-07" db="EMBL/GenBank/DDBJ databases">
        <title>WGS assembly of Gossypium tomentosum.</title>
        <authorList>
            <person name="Chen Z.J."/>
            <person name="Sreedasyam A."/>
            <person name="Ando A."/>
            <person name="Song Q."/>
            <person name="De L."/>
            <person name="Hulse-Kemp A."/>
            <person name="Ding M."/>
            <person name="Ye W."/>
            <person name="Kirkbride R."/>
            <person name="Jenkins J."/>
            <person name="Plott C."/>
            <person name="Lovell J."/>
            <person name="Lin Y.-M."/>
            <person name="Vaughn R."/>
            <person name="Liu B."/>
            <person name="Li W."/>
            <person name="Simpson S."/>
            <person name="Scheffler B."/>
            <person name="Saski C."/>
            <person name="Grover C."/>
            <person name="Hu G."/>
            <person name="Conover J."/>
            <person name="Carlson J."/>
            <person name="Shu S."/>
            <person name="Boston L."/>
            <person name="Williams M."/>
            <person name="Peterson D."/>
            <person name="Mcgee K."/>
            <person name="Jones D."/>
            <person name="Wendel J."/>
            <person name="Stelly D."/>
            <person name="Grimwood J."/>
            <person name="Schmutz J."/>
        </authorList>
    </citation>
    <scope>NUCLEOTIDE SEQUENCE [LARGE SCALE GENOMIC DNA]</scope>
    <source>
        <strain evidence="1">7179.01</strain>
    </source>
</reference>
<accession>A0A5D2PGJ9</accession>
<keyword evidence="2" id="KW-1185">Reference proteome</keyword>
<evidence type="ECO:0000313" key="2">
    <source>
        <dbReference type="Proteomes" id="UP000322667"/>
    </source>
</evidence>